<feature type="region of interest" description="Disordered" evidence="1">
    <location>
        <begin position="1"/>
        <end position="35"/>
    </location>
</feature>
<dbReference type="Proteomes" id="UP000054342">
    <property type="component" value="Unassembled WGS sequence"/>
</dbReference>
<protein>
    <submittedName>
        <fullName evidence="2">Uncharacterized protein</fullName>
    </submittedName>
</protein>
<proteinExistence type="predicted"/>
<gene>
    <name evidence="2" type="ORF">PV05_03381</name>
</gene>
<evidence type="ECO:0000313" key="2">
    <source>
        <dbReference type="EMBL" id="KIW58888.1"/>
    </source>
</evidence>
<keyword evidence="3" id="KW-1185">Reference proteome</keyword>
<evidence type="ECO:0000256" key="1">
    <source>
        <dbReference type="SAM" id="MobiDB-lite"/>
    </source>
</evidence>
<dbReference type="OrthoDB" id="10554535at2759"/>
<feature type="compositionally biased region" description="Pro residues" evidence="1">
    <location>
        <begin position="12"/>
        <end position="22"/>
    </location>
</feature>
<organism evidence="2 3">
    <name type="scientific">Exophiala xenobiotica</name>
    <dbReference type="NCBI Taxonomy" id="348802"/>
    <lineage>
        <taxon>Eukaryota</taxon>
        <taxon>Fungi</taxon>
        <taxon>Dikarya</taxon>
        <taxon>Ascomycota</taxon>
        <taxon>Pezizomycotina</taxon>
        <taxon>Eurotiomycetes</taxon>
        <taxon>Chaetothyriomycetidae</taxon>
        <taxon>Chaetothyriales</taxon>
        <taxon>Herpotrichiellaceae</taxon>
        <taxon>Exophiala</taxon>
    </lineage>
</organism>
<dbReference type="GeneID" id="25325289"/>
<reference evidence="2 3" key="1">
    <citation type="submission" date="2015-01" db="EMBL/GenBank/DDBJ databases">
        <title>The Genome Sequence of Exophiala xenobiotica CBS118157.</title>
        <authorList>
            <consortium name="The Broad Institute Genomics Platform"/>
            <person name="Cuomo C."/>
            <person name="de Hoog S."/>
            <person name="Gorbushina A."/>
            <person name="Stielow B."/>
            <person name="Teixiera M."/>
            <person name="Abouelleil A."/>
            <person name="Chapman S.B."/>
            <person name="Priest M."/>
            <person name="Young S.K."/>
            <person name="Wortman J."/>
            <person name="Nusbaum C."/>
            <person name="Birren B."/>
        </authorList>
    </citation>
    <scope>NUCLEOTIDE SEQUENCE [LARGE SCALE GENOMIC DNA]</scope>
    <source>
        <strain evidence="2 3">CBS 118157</strain>
    </source>
</reference>
<dbReference type="HOGENOM" id="CLU_987069_0_0_1"/>
<dbReference type="EMBL" id="KN847318">
    <property type="protein sequence ID" value="KIW58888.1"/>
    <property type="molecule type" value="Genomic_DNA"/>
</dbReference>
<dbReference type="RefSeq" id="XP_013319472.1">
    <property type="nucleotide sequence ID" value="XM_013464018.1"/>
</dbReference>
<name>A0A0D2ET20_9EURO</name>
<dbReference type="AlphaFoldDB" id="A0A0D2ET20"/>
<sequence length="282" mass="31286">MAHHWTRGGFWQPPPPTPPTPLPTNSSPSGMNPWAYATQAPQSQATLDWTGRAYWLNPWMVDTGTASQGALNSAQFAEHTNVSQYEVWQQHYYQSVTPSEILAATVWDGPAYTPFPAVHHEDQISLGQRTRRHPRRAPHFLYLPKASHYAEKTGIGVINARLSLKVIAPDTSWIGIEAFITQQRPEKYGSARTCPRAEGSCPGVRDAETARHTTQTTTLQLIFDESISTQKRPPKVLVVDMVVEETHLCVTCDSGSRRCMSQSCKAGEQGFVDVDSVSKVNT</sequence>
<evidence type="ECO:0000313" key="3">
    <source>
        <dbReference type="Proteomes" id="UP000054342"/>
    </source>
</evidence>
<accession>A0A0D2ET20</accession>